<dbReference type="PANTHER" id="PTHR43046">
    <property type="entry name" value="GDP-MANNOSE MANNOSYL HYDROLASE"/>
    <property type="match status" value="1"/>
</dbReference>
<proteinExistence type="inferred from homology"/>
<reference evidence="6" key="1">
    <citation type="journal article" date="2019" name="Int. J. Syst. Evol. Microbiol.">
        <title>The Global Catalogue of Microorganisms (GCM) 10K type strain sequencing project: providing services to taxonomists for standard genome sequencing and annotation.</title>
        <authorList>
            <consortium name="The Broad Institute Genomics Platform"/>
            <consortium name="The Broad Institute Genome Sequencing Center for Infectious Disease"/>
            <person name="Wu L."/>
            <person name="Ma J."/>
        </authorList>
    </citation>
    <scope>NUCLEOTIDE SEQUENCE [LARGE SCALE GENOMIC DNA]</scope>
    <source>
        <strain evidence="6">JCM 19173</strain>
    </source>
</reference>
<dbReference type="PROSITE" id="PS51462">
    <property type="entry name" value="NUDIX"/>
    <property type="match status" value="1"/>
</dbReference>
<dbReference type="SUPFAM" id="SSF55811">
    <property type="entry name" value="Nudix"/>
    <property type="match status" value="1"/>
</dbReference>
<dbReference type="InterPro" id="IPR020476">
    <property type="entry name" value="Nudix_hydrolase"/>
</dbReference>
<keyword evidence="2 3" id="KW-0378">Hydrolase</keyword>
<evidence type="ECO:0000256" key="2">
    <source>
        <dbReference type="ARBA" id="ARBA00022801"/>
    </source>
</evidence>
<evidence type="ECO:0000256" key="1">
    <source>
        <dbReference type="ARBA" id="ARBA00001946"/>
    </source>
</evidence>
<dbReference type="Gene3D" id="3.90.79.10">
    <property type="entry name" value="Nucleoside Triphosphate Pyrophosphohydrolase"/>
    <property type="match status" value="1"/>
</dbReference>
<evidence type="ECO:0000256" key="3">
    <source>
        <dbReference type="RuleBase" id="RU003476"/>
    </source>
</evidence>
<comment type="caution">
    <text evidence="5">The sequence shown here is derived from an EMBL/GenBank/DDBJ whole genome shotgun (WGS) entry which is preliminary data.</text>
</comment>
<accession>A0ABQ2FQ84</accession>
<evidence type="ECO:0000259" key="4">
    <source>
        <dbReference type="PROSITE" id="PS51462"/>
    </source>
</evidence>
<dbReference type="PRINTS" id="PR00502">
    <property type="entry name" value="NUDIXFAMILY"/>
</dbReference>
<comment type="similarity">
    <text evidence="3">Belongs to the Nudix hydrolase family.</text>
</comment>
<protein>
    <submittedName>
        <fullName evidence="5">DNA mismatch repair protein MutT</fullName>
    </submittedName>
</protein>
<dbReference type="Pfam" id="PF00293">
    <property type="entry name" value="NUDIX"/>
    <property type="match status" value="1"/>
</dbReference>
<dbReference type="EMBL" id="BMPE01000022">
    <property type="protein sequence ID" value="GGL16223.1"/>
    <property type="molecule type" value="Genomic_DNA"/>
</dbReference>
<feature type="domain" description="Nudix hydrolase" evidence="4">
    <location>
        <begin position="38"/>
        <end position="165"/>
    </location>
</feature>
<sequence>MAGTPGDAPVRIAQAAARGVSFVTGCGCGARRVPTWAMRNLLVWVVVQDEGGRVLLGRRDGSAYGHGLWGLPGGGVERGEGLPEAAAREVREEVGLILDPATLSLLGVRRYEVDGAQGTDFLFRALAWEGEPQPLHKTSEVAWFAPDALPPGALPWIAPLLDAHLRRGARLTEQLRDVREARVIA</sequence>
<comment type="cofactor">
    <cofactor evidence="1">
        <name>Mg(2+)</name>
        <dbReference type="ChEBI" id="CHEBI:18420"/>
    </cofactor>
</comment>
<dbReference type="InterPro" id="IPR000086">
    <property type="entry name" value="NUDIX_hydrolase_dom"/>
</dbReference>
<dbReference type="InterPro" id="IPR015797">
    <property type="entry name" value="NUDIX_hydrolase-like_dom_sf"/>
</dbReference>
<dbReference type="InterPro" id="IPR020084">
    <property type="entry name" value="NUDIX_hydrolase_CS"/>
</dbReference>
<dbReference type="PROSITE" id="PS00893">
    <property type="entry name" value="NUDIX_BOX"/>
    <property type="match status" value="1"/>
</dbReference>
<keyword evidence="6" id="KW-1185">Reference proteome</keyword>
<gene>
    <name evidence="5" type="ORF">GCM10010844_38870</name>
</gene>
<evidence type="ECO:0000313" key="6">
    <source>
        <dbReference type="Proteomes" id="UP000604341"/>
    </source>
</evidence>
<dbReference type="PANTHER" id="PTHR43046:SF16">
    <property type="entry name" value="ADP-RIBOSE PYROPHOSPHATASE YJHB-RELATED"/>
    <property type="match status" value="1"/>
</dbReference>
<evidence type="ECO:0000313" key="5">
    <source>
        <dbReference type="EMBL" id="GGL16223.1"/>
    </source>
</evidence>
<dbReference type="Proteomes" id="UP000604341">
    <property type="component" value="Unassembled WGS sequence"/>
</dbReference>
<name>A0ABQ2FQ84_9DEIO</name>
<organism evidence="5 6">
    <name type="scientific">Deinococcus radiotolerans</name>
    <dbReference type="NCBI Taxonomy" id="1309407"/>
    <lineage>
        <taxon>Bacteria</taxon>
        <taxon>Thermotogati</taxon>
        <taxon>Deinococcota</taxon>
        <taxon>Deinococci</taxon>
        <taxon>Deinococcales</taxon>
        <taxon>Deinococcaceae</taxon>
        <taxon>Deinococcus</taxon>
    </lineage>
</organism>